<proteinExistence type="predicted"/>
<dbReference type="RefSeq" id="WP_006463416.1">
    <property type="nucleotide sequence ID" value="NZ_AEEC02000013.1"/>
</dbReference>
<dbReference type="Proteomes" id="UP000006772">
    <property type="component" value="Unassembled WGS sequence"/>
</dbReference>
<dbReference type="InterPro" id="IPR021317">
    <property type="entry name" value="DUF2917"/>
</dbReference>
<name>A0AAI9IEU9_9BURK</name>
<reference evidence="1 2" key="1">
    <citation type="journal article" date="2013" name="Front. Microbiol.">
        <title>The genome of the endophytic bacterium H. frisingense GSF30(T) identifies diverse strategies in the Herbaspirillum genus to interact with plants.</title>
        <authorList>
            <person name="Straub D."/>
            <person name="Rothballer M."/>
            <person name="Hartmann A."/>
            <person name="Ludewig U."/>
        </authorList>
    </citation>
    <scope>NUCLEOTIDE SEQUENCE [LARGE SCALE GENOMIC DNA]</scope>
    <source>
        <strain evidence="1 2">GSF30</strain>
    </source>
</reference>
<dbReference type="AlphaFoldDB" id="A0AAI9IEU9"/>
<comment type="caution">
    <text evidence="1">The sequence shown here is derived from an EMBL/GenBank/DDBJ whole genome shotgun (WGS) entry which is preliminary data.</text>
</comment>
<accession>A0AAI9IEU9</accession>
<evidence type="ECO:0000313" key="1">
    <source>
        <dbReference type="EMBL" id="EOA04690.1"/>
    </source>
</evidence>
<dbReference type="Pfam" id="PF11142">
    <property type="entry name" value="DUF2917"/>
    <property type="match status" value="1"/>
</dbReference>
<evidence type="ECO:0008006" key="3">
    <source>
        <dbReference type="Google" id="ProtNLM"/>
    </source>
</evidence>
<gene>
    <name evidence="1" type="ORF">HFRIS_011063</name>
</gene>
<protein>
    <recommendedName>
        <fullName evidence="3">DUF2917 domain-containing protein</fullName>
    </recommendedName>
</protein>
<sequence>MAISFADQTIPERLLEGQTQTRRLRGGVRIRVTSGLVWLTITGCRQDIWLTAGRCFDYHGRGLAILEAVHGAAEFTVSPLRVAGWRSWLSGAGAGIAPQAPLLPVAEGDDTVRISSISKLLPHGLIRWF</sequence>
<evidence type="ECO:0000313" key="2">
    <source>
        <dbReference type="Proteomes" id="UP000006772"/>
    </source>
</evidence>
<dbReference type="EMBL" id="AEEC02000013">
    <property type="protein sequence ID" value="EOA04690.1"/>
    <property type="molecule type" value="Genomic_DNA"/>
</dbReference>
<organism evidence="1 2">
    <name type="scientific">Herbaspirillum frisingense GSF30</name>
    <dbReference type="NCBI Taxonomy" id="864073"/>
    <lineage>
        <taxon>Bacteria</taxon>
        <taxon>Pseudomonadati</taxon>
        <taxon>Pseudomonadota</taxon>
        <taxon>Betaproteobacteria</taxon>
        <taxon>Burkholderiales</taxon>
        <taxon>Oxalobacteraceae</taxon>
        <taxon>Herbaspirillum</taxon>
    </lineage>
</organism>